<keyword evidence="4 6" id="KW-1133">Transmembrane helix</keyword>
<dbReference type="Pfam" id="PF01098">
    <property type="entry name" value="FTSW_RODA_SPOVE"/>
    <property type="match status" value="1"/>
</dbReference>
<feature type="transmembrane region" description="Helical" evidence="6">
    <location>
        <begin position="230"/>
        <end position="251"/>
    </location>
</feature>
<organism evidence="7 8">
    <name type="scientific">Flavobacterium aureirubrum</name>
    <dbReference type="NCBI Taxonomy" id="3133147"/>
    <lineage>
        <taxon>Bacteria</taxon>
        <taxon>Pseudomonadati</taxon>
        <taxon>Bacteroidota</taxon>
        <taxon>Flavobacteriia</taxon>
        <taxon>Flavobacteriales</taxon>
        <taxon>Flavobacteriaceae</taxon>
        <taxon>Flavobacterium</taxon>
    </lineage>
</organism>
<dbReference type="PANTHER" id="PTHR30474">
    <property type="entry name" value="CELL CYCLE PROTEIN"/>
    <property type="match status" value="1"/>
</dbReference>
<protein>
    <submittedName>
        <fullName evidence="7">Rod shape-determining protein RodA</fullName>
    </submittedName>
</protein>
<evidence type="ECO:0000256" key="3">
    <source>
        <dbReference type="ARBA" id="ARBA00022960"/>
    </source>
</evidence>
<dbReference type="RefSeq" id="WP_342696902.1">
    <property type="nucleotide sequence ID" value="NZ_JBCGDO010000024.1"/>
</dbReference>
<dbReference type="EMBL" id="JBCGDO010000024">
    <property type="protein sequence ID" value="MEM0543726.1"/>
    <property type="molecule type" value="Genomic_DNA"/>
</dbReference>
<evidence type="ECO:0000313" key="8">
    <source>
        <dbReference type="Proteomes" id="UP001460072"/>
    </source>
</evidence>
<evidence type="ECO:0000256" key="6">
    <source>
        <dbReference type="SAM" id="Phobius"/>
    </source>
</evidence>
<keyword evidence="8" id="KW-1185">Reference proteome</keyword>
<evidence type="ECO:0000313" key="7">
    <source>
        <dbReference type="EMBL" id="MEM0543726.1"/>
    </source>
</evidence>
<accession>A0ABU9N8V2</accession>
<feature type="transmembrane region" description="Helical" evidence="6">
    <location>
        <begin position="185"/>
        <end position="218"/>
    </location>
</feature>
<evidence type="ECO:0000256" key="1">
    <source>
        <dbReference type="ARBA" id="ARBA00004141"/>
    </source>
</evidence>
<dbReference type="NCBIfam" id="NF037961">
    <property type="entry name" value="RodA_shape"/>
    <property type="match status" value="1"/>
</dbReference>
<feature type="transmembrane region" description="Helical" evidence="6">
    <location>
        <begin position="149"/>
        <end position="179"/>
    </location>
</feature>
<feature type="transmembrane region" description="Helical" evidence="6">
    <location>
        <begin position="324"/>
        <end position="345"/>
    </location>
</feature>
<evidence type="ECO:0000256" key="5">
    <source>
        <dbReference type="ARBA" id="ARBA00023136"/>
    </source>
</evidence>
<comment type="subcellular location">
    <subcellularLocation>
        <location evidence="1">Membrane</location>
        <topology evidence="1">Multi-pass membrane protein</topology>
    </subcellularLocation>
</comment>
<feature type="transmembrane region" description="Helical" evidence="6">
    <location>
        <begin position="12"/>
        <end position="29"/>
    </location>
</feature>
<sequence length="419" mass="46976">MKNQSVTNNLDWISIVIYITMVILGWLNIYSSSLSSVPDETSIFDISQIYGKQFLFIVLSFPLIFVVLSVDGKFYEKFSSVIYVIGLLALAGLFVFGKTVKGQANWYSFGAFGLQPSEFVKAATSLALAKYLSDVQVNLKDVNRQIQALGIIFLPLVLIAVHDPGSALIFSVFILVLYREGLPSWYLWTGFIALLLFVFALILKPWVLSGIALAIILLVYFRSRIVNRNWIASALIFIAISGFVFSVDYVFENVFKQHHRDRFNILLGKEVDMKGIGYNTNQSEIAIGSGGIFGKGYLEGTQTKGGFVPEQHSDYIFTTVGEEWGFLGSLSVIALFVFLIIRIIYLAERQKTKFSRVYGYCVASVLFIHFFVNIAMVVGIFPTIGVPLPFFSYGGSGLWGFTILLFIFLKMDANKVNEW</sequence>
<name>A0ABU9N8V2_9FLAO</name>
<evidence type="ECO:0000256" key="2">
    <source>
        <dbReference type="ARBA" id="ARBA00022692"/>
    </source>
</evidence>
<feature type="transmembrane region" description="Helical" evidence="6">
    <location>
        <begin position="390"/>
        <end position="409"/>
    </location>
</feature>
<dbReference type="Proteomes" id="UP001460072">
    <property type="component" value="Unassembled WGS sequence"/>
</dbReference>
<dbReference type="PANTHER" id="PTHR30474:SF1">
    <property type="entry name" value="PEPTIDOGLYCAN GLYCOSYLTRANSFERASE MRDB"/>
    <property type="match status" value="1"/>
</dbReference>
<reference evidence="7 8" key="1">
    <citation type="submission" date="2024-03" db="EMBL/GenBank/DDBJ databases">
        <title>Two novel species of the genus Flavobacterium exhibiting potentially degradation of complex polysaccharides.</title>
        <authorList>
            <person name="Lian X."/>
        </authorList>
    </citation>
    <scope>NUCLEOTIDE SEQUENCE [LARGE SCALE GENOMIC DNA]</scope>
    <source>
        <strain evidence="8">j3</strain>
    </source>
</reference>
<comment type="caution">
    <text evidence="7">The sequence shown here is derived from an EMBL/GenBank/DDBJ whole genome shotgun (WGS) entry which is preliminary data.</text>
</comment>
<keyword evidence="5 6" id="KW-0472">Membrane</keyword>
<gene>
    <name evidence="7" type="primary">rodA</name>
    <name evidence="7" type="ORF">WFZ85_13970</name>
</gene>
<keyword evidence="3" id="KW-0133">Cell shape</keyword>
<feature type="transmembrane region" description="Helical" evidence="6">
    <location>
        <begin position="357"/>
        <end position="384"/>
    </location>
</feature>
<feature type="transmembrane region" description="Helical" evidence="6">
    <location>
        <begin position="80"/>
        <end position="100"/>
    </location>
</feature>
<evidence type="ECO:0000256" key="4">
    <source>
        <dbReference type="ARBA" id="ARBA00022989"/>
    </source>
</evidence>
<keyword evidence="2 6" id="KW-0812">Transmembrane</keyword>
<feature type="transmembrane region" description="Helical" evidence="6">
    <location>
        <begin position="49"/>
        <end position="68"/>
    </location>
</feature>
<dbReference type="InterPro" id="IPR001182">
    <property type="entry name" value="FtsW/RodA"/>
</dbReference>
<proteinExistence type="predicted"/>